<dbReference type="Gene3D" id="1.20.120.330">
    <property type="entry name" value="Nucleotidyltransferases domain 2"/>
    <property type="match status" value="1"/>
</dbReference>
<reference evidence="1" key="1">
    <citation type="submission" date="2024-04" db="EMBL/GenBank/DDBJ databases">
        <title>Mariniflexile litorale, isolated from the shallow sediments of the Sea of Japan.</title>
        <authorList>
            <person name="Romanenko L."/>
            <person name="Isaeva M."/>
        </authorList>
    </citation>
    <scope>NUCLEOTIDE SEQUENCE [LARGE SCALE GENOMIC DNA]</scope>
    <source>
        <strain evidence="1">KMM 9835</strain>
    </source>
</reference>
<gene>
    <name evidence="1" type="ORF">QLS71_016175</name>
</gene>
<evidence type="ECO:0000313" key="1">
    <source>
        <dbReference type="EMBL" id="XBL13848.1"/>
    </source>
</evidence>
<protein>
    <submittedName>
        <fullName evidence="1">Uncharacterized protein</fullName>
    </submittedName>
</protein>
<dbReference type="KEGG" id="mlil:QLS71_016175"/>
<dbReference type="AlphaFoldDB" id="A0AAU7EFD9"/>
<dbReference type="RefSeq" id="WP_308992754.1">
    <property type="nucleotide sequence ID" value="NZ_CP155618.1"/>
</dbReference>
<dbReference type="Proteomes" id="UP001224325">
    <property type="component" value="Chromosome"/>
</dbReference>
<name>A0AAU7EFD9_9FLAO</name>
<accession>A0AAU7EFD9</accession>
<dbReference type="EMBL" id="CP155618">
    <property type="protein sequence ID" value="XBL13848.1"/>
    <property type="molecule type" value="Genomic_DNA"/>
</dbReference>
<keyword evidence="2" id="KW-1185">Reference proteome</keyword>
<organism evidence="1 2">
    <name type="scientific">Mariniflexile litorale</name>
    <dbReference type="NCBI Taxonomy" id="3045158"/>
    <lineage>
        <taxon>Bacteria</taxon>
        <taxon>Pseudomonadati</taxon>
        <taxon>Bacteroidota</taxon>
        <taxon>Flavobacteriia</taxon>
        <taxon>Flavobacteriales</taxon>
        <taxon>Flavobacteriaceae</taxon>
        <taxon>Mariniflexile</taxon>
    </lineage>
</organism>
<sequence>MLQKVKKSSKFYLESELIEVLKTSLSLHSVYVIGINKEKKNRTVFISPACVHKQKTIIYTLLIIGYKPMSKGLGEFMDGIFNQMQQRCKVYVIYYTLANATKQLDYGNNFLLKTIIQTPCIYKADDTLLRFEKYQILFHPKVYKEIQKIWKIRMQRAAYLLSIVDSIEPTEDVTSRLMTMHYAMEQICLGLLYAFWEFKPQHYSLSYMLDLCSHFSNLPQTLFPKETYGLHRMHYILCNVHHIIRFKTNNEFSDRDSDKAYNRCERFFEEAMDIGNKQLKELKKIHCHTKNQINTFIGNS</sequence>
<proteinExistence type="predicted"/>
<evidence type="ECO:0000313" key="2">
    <source>
        <dbReference type="Proteomes" id="UP001224325"/>
    </source>
</evidence>